<dbReference type="Gene3D" id="3.30.460.10">
    <property type="entry name" value="Beta Polymerase, domain 2"/>
    <property type="match status" value="1"/>
</dbReference>
<feature type="domain" description="PAP-associated" evidence="7">
    <location>
        <begin position="711"/>
        <end position="764"/>
    </location>
</feature>
<dbReference type="Pfam" id="PF22600">
    <property type="entry name" value="MTPAP-like_central"/>
    <property type="match status" value="1"/>
</dbReference>
<dbReference type="PANTHER" id="PTHR12271">
    <property type="entry name" value="POLY A POLYMERASE CID PAP -RELATED"/>
    <property type="match status" value="1"/>
</dbReference>
<comment type="cofactor">
    <cofactor evidence="2">
        <name>Mg(2+)</name>
        <dbReference type="ChEBI" id="CHEBI:18420"/>
    </cofactor>
</comment>
<dbReference type="SUPFAM" id="SSF81631">
    <property type="entry name" value="PAP/OAS1 substrate-binding domain"/>
    <property type="match status" value="1"/>
</dbReference>
<name>A0A1I7USS9_9PELO</name>
<dbReference type="Proteomes" id="UP000095282">
    <property type="component" value="Unplaced"/>
</dbReference>
<dbReference type="InterPro" id="IPR054708">
    <property type="entry name" value="MTPAP-like_central"/>
</dbReference>
<comment type="cofactor">
    <cofactor evidence="1">
        <name>Mn(2+)</name>
        <dbReference type="ChEBI" id="CHEBI:29035"/>
    </cofactor>
</comment>
<dbReference type="WBParaSite" id="Csp11.Scaffold630.g18985.t1">
    <property type="protein sequence ID" value="Csp11.Scaffold630.g18985.t1"/>
    <property type="gene ID" value="Csp11.Scaffold630.g18985"/>
</dbReference>
<reference evidence="10" key="1">
    <citation type="submission" date="2016-11" db="UniProtKB">
        <authorList>
            <consortium name="WormBaseParasite"/>
        </authorList>
    </citation>
    <scope>IDENTIFICATION</scope>
</reference>
<keyword evidence="9" id="KW-1185">Reference proteome</keyword>
<proteinExistence type="predicted"/>
<feature type="domain" description="Poly(A) RNA polymerase mitochondrial-like central palm" evidence="8">
    <location>
        <begin position="465"/>
        <end position="620"/>
    </location>
</feature>
<dbReference type="InterPro" id="IPR043519">
    <property type="entry name" value="NT_sf"/>
</dbReference>
<evidence type="ECO:0000256" key="3">
    <source>
        <dbReference type="ARBA" id="ARBA00022679"/>
    </source>
</evidence>
<evidence type="ECO:0000313" key="10">
    <source>
        <dbReference type="WBParaSite" id="Csp11.Scaffold630.g18985.t1"/>
    </source>
</evidence>
<evidence type="ECO:0000259" key="7">
    <source>
        <dbReference type="Pfam" id="PF03828"/>
    </source>
</evidence>
<dbReference type="AlphaFoldDB" id="A0A1I7USS9"/>
<keyword evidence="4" id="KW-0479">Metal-binding</keyword>
<evidence type="ECO:0000256" key="5">
    <source>
        <dbReference type="ARBA" id="ARBA00022842"/>
    </source>
</evidence>
<dbReference type="STRING" id="1561998.A0A1I7USS9"/>
<feature type="region of interest" description="Disordered" evidence="6">
    <location>
        <begin position="316"/>
        <end position="336"/>
    </location>
</feature>
<feature type="region of interest" description="Disordered" evidence="6">
    <location>
        <begin position="166"/>
        <end position="270"/>
    </location>
</feature>
<dbReference type="PANTHER" id="PTHR12271:SF117">
    <property type="entry name" value="PAP-ASSOCIATED DOMAIN-CONTAINING PROTEIN"/>
    <property type="match status" value="1"/>
</dbReference>
<dbReference type="Gene3D" id="1.10.1410.10">
    <property type="match status" value="1"/>
</dbReference>
<keyword evidence="3" id="KW-0808">Transferase</keyword>
<evidence type="ECO:0000259" key="8">
    <source>
        <dbReference type="Pfam" id="PF22600"/>
    </source>
</evidence>
<evidence type="ECO:0000313" key="9">
    <source>
        <dbReference type="Proteomes" id="UP000095282"/>
    </source>
</evidence>
<dbReference type="SUPFAM" id="SSF81301">
    <property type="entry name" value="Nucleotidyltransferase"/>
    <property type="match status" value="1"/>
</dbReference>
<dbReference type="eggNOG" id="KOG2277">
    <property type="taxonomic scope" value="Eukaryota"/>
</dbReference>
<keyword evidence="5" id="KW-0460">Magnesium</keyword>
<evidence type="ECO:0000256" key="6">
    <source>
        <dbReference type="SAM" id="MobiDB-lite"/>
    </source>
</evidence>
<evidence type="ECO:0000256" key="1">
    <source>
        <dbReference type="ARBA" id="ARBA00001936"/>
    </source>
</evidence>
<protein>
    <submittedName>
        <fullName evidence="10">PAP-associated domain-containing protein</fullName>
    </submittedName>
</protein>
<dbReference type="GO" id="GO:0031123">
    <property type="term" value="P:RNA 3'-end processing"/>
    <property type="evidence" value="ECO:0007669"/>
    <property type="project" value="TreeGrafter"/>
</dbReference>
<dbReference type="Pfam" id="PF03828">
    <property type="entry name" value="PAP_assoc"/>
    <property type="match status" value="1"/>
</dbReference>
<organism evidence="9 10">
    <name type="scientific">Caenorhabditis tropicalis</name>
    <dbReference type="NCBI Taxonomy" id="1561998"/>
    <lineage>
        <taxon>Eukaryota</taxon>
        <taxon>Metazoa</taxon>
        <taxon>Ecdysozoa</taxon>
        <taxon>Nematoda</taxon>
        <taxon>Chromadorea</taxon>
        <taxon>Rhabditida</taxon>
        <taxon>Rhabditina</taxon>
        <taxon>Rhabditomorpha</taxon>
        <taxon>Rhabditoidea</taxon>
        <taxon>Rhabditidae</taxon>
        <taxon>Peloderinae</taxon>
        <taxon>Caenorhabditis</taxon>
    </lineage>
</organism>
<dbReference type="GO" id="GO:0046872">
    <property type="term" value="F:metal ion binding"/>
    <property type="evidence" value="ECO:0007669"/>
    <property type="project" value="UniProtKB-KW"/>
</dbReference>
<dbReference type="GO" id="GO:1990817">
    <property type="term" value="F:poly(A) RNA polymerase activity"/>
    <property type="evidence" value="ECO:0007669"/>
    <property type="project" value="TreeGrafter"/>
</dbReference>
<accession>A0A1I7USS9</accession>
<dbReference type="CDD" id="cd05402">
    <property type="entry name" value="NT_PAP_TUTase"/>
    <property type="match status" value="1"/>
</dbReference>
<evidence type="ECO:0000256" key="4">
    <source>
        <dbReference type="ARBA" id="ARBA00022723"/>
    </source>
</evidence>
<dbReference type="InterPro" id="IPR002058">
    <property type="entry name" value="PAP_assoc"/>
</dbReference>
<feature type="compositionally biased region" description="Basic and acidic residues" evidence="6">
    <location>
        <begin position="260"/>
        <end position="270"/>
    </location>
</feature>
<evidence type="ECO:0000256" key="2">
    <source>
        <dbReference type="ARBA" id="ARBA00001946"/>
    </source>
</evidence>
<sequence length="808" mass="90333">MKKRKVPKRPSFGGQPVIPKLQAIGLKLNHPLVLQDYDQKQGRFKPDPETQKRLMCFSRIPACCLNSVGNGPNPGSADESAAHAMLDFFRLSISATFVDQLLACDADEAAEKLAPQIGVVFEEYEKALAADYMSINRCSQLEMTSAAILRGKEVKRRVLTNLKNPGVGYEMKRIPPADNAEPSSSTSKGSVAPLPQSPPKELKKFTNTAENPVILDDDDDEELSSTGEIVIVDEIRSSPLSTPKRESKTPSKSPSPELQSLREVDAYKKQQIHERIDRRNEGLRTTLNSVEYFGDANTSNSGPADVFCCLPGQTSREFTEAPSSDESEDDEVPRKRARVEEDDVVLLNMTSSSSTSTRVKDIVTDSDEEIGDIVDEWNEVDDSGEEVVMIKEEEDQVSTTTAPNGTANGFYDGYSTHQEFMKSHGLPFNYQAKTSGVVVNEKLCRLVERYVDSATEKQLDAVHRLSRSAWIHYEGNIQDEDTFNTKARARDLLHQEIQKIFPEKAISLHITGSTVNGCGSYNSDMDMCLCYPVGYRGASVDDFQCDKAHSTKVLRKLDKSIRRTKFGQAIRRVIATCRLIPAKVPIIKCDLTREFQKIDVDINVNNIAGIYNSHLTHYYSLIDARFPALALLVKHWSYVAGVNNAQDGYLNSYSIILLVVHYLQCGVSPAVLPNLQYLFPDKFDRKIPINELRLFGDIVESLPTLTPNKWSLGELVIGFFCYYNEFNFQTQAISIRSAQVVPRGILPRETLGAPIFVEEPFDAVNTARTVRTSMHMNHIKSEIRKACHTLSPHRNFRVEDIGVTVAED</sequence>